<feature type="signal peptide" evidence="1">
    <location>
        <begin position="1"/>
        <end position="17"/>
    </location>
</feature>
<protein>
    <recommendedName>
        <fullName evidence="4">Cerato-platanin</fullName>
    </recommendedName>
</protein>
<dbReference type="EMBL" id="ML976982">
    <property type="protein sequence ID" value="KAF1960987.1"/>
    <property type="molecule type" value="Genomic_DNA"/>
</dbReference>
<evidence type="ECO:0000313" key="3">
    <source>
        <dbReference type="Proteomes" id="UP000800035"/>
    </source>
</evidence>
<dbReference type="Proteomes" id="UP000800035">
    <property type="component" value="Unassembled WGS sequence"/>
</dbReference>
<evidence type="ECO:0000313" key="2">
    <source>
        <dbReference type="EMBL" id="KAF1960987.1"/>
    </source>
</evidence>
<keyword evidence="1" id="KW-0732">Signal</keyword>
<reference evidence="2" key="1">
    <citation type="journal article" date="2020" name="Stud. Mycol.">
        <title>101 Dothideomycetes genomes: a test case for predicting lifestyles and emergence of pathogens.</title>
        <authorList>
            <person name="Haridas S."/>
            <person name="Albert R."/>
            <person name="Binder M."/>
            <person name="Bloem J."/>
            <person name="Labutti K."/>
            <person name="Salamov A."/>
            <person name="Andreopoulos B."/>
            <person name="Baker S."/>
            <person name="Barry K."/>
            <person name="Bills G."/>
            <person name="Bluhm B."/>
            <person name="Cannon C."/>
            <person name="Castanera R."/>
            <person name="Culley D."/>
            <person name="Daum C."/>
            <person name="Ezra D."/>
            <person name="Gonzalez J."/>
            <person name="Henrissat B."/>
            <person name="Kuo A."/>
            <person name="Liang C."/>
            <person name="Lipzen A."/>
            <person name="Lutzoni F."/>
            <person name="Magnuson J."/>
            <person name="Mondo S."/>
            <person name="Nolan M."/>
            <person name="Ohm R."/>
            <person name="Pangilinan J."/>
            <person name="Park H.-J."/>
            <person name="Ramirez L."/>
            <person name="Alfaro M."/>
            <person name="Sun H."/>
            <person name="Tritt A."/>
            <person name="Yoshinaga Y."/>
            <person name="Zwiers L.-H."/>
            <person name="Turgeon B."/>
            <person name="Goodwin S."/>
            <person name="Spatafora J."/>
            <person name="Crous P."/>
            <person name="Grigoriev I."/>
        </authorList>
    </citation>
    <scope>NUCLEOTIDE SEQUENCE</scope>
    <source>
        <strain evidence="2">CBS 675.92</strain>
    </source>
</reference>
<dbReference type="PANTHER" id="PTHR38850">
    <property type="entry name" value="CERATO-PLATANIN"/>
    <property type="match status" value="1"/>
</dbReference>
<accession>A0A6A5UIU2</accession>
<sequence>MFSKVAATLAFVGAVAGTSITPHDVYGSSIGVLGCHVNTNRIAYWPSFPGCNNLCKKVTANGRSVYLLHIDQSGSAYDISYDAWNYLNVGASAKAQPTMGGGINAVIANAPMDKCADLILTPDKKLPLSAANSMHTFAGCAKGTWLRDHSALYNVLNPNACTFGYNEVCSLDLAVSNQAKCPHVLGANNALSGVPVKNLVYGTGKETIALQ</sequence>
<gene>
    <name evidence="2" type="ORF">CC80DRAFT_489217</name>
</gene>
<evidence type="ECO:0000256" key="1">
    <source>
        <dbReference type="SAM" id="SignalP"/>
    </source>
</evidence>
<keyword evidence="3" id="KW-1185">Reference proteome</keyword>
<feature type="chain" id="PRO_5025475235" description="Cerato-platanin" evidence="1">
    <location>
        <begin position="18"/>
        <end position="211"/>
    </location>
</feature>
<organism evidence="2 3">
    <name type="scientific">Byssothecium circinans</name>
    <dbReference type="NCBI Taxonomy" id="147558"/>
    <lineage>
        <taxon>Eukaryota</taxon>
        <taxon>Fungi</taxon>
        <taxon>Dikarya</taxon>
        <taxon>Ascomycota</taxon>
        <taxon>Pezizomycotina</taxon>
        <taxon>Dothideomycetes</taxon>
        <taxon>Pleosporomycetidae</taxon>
        <taxon>Pleosporales</taxon>
        <taxon>Massarineae</taxon>
        <taxon>Massarinaceae</taxon>
        <taxon>Byssothecium</taxon>
    </lineage>
</organism>
<evidence type="ECO:0008006" key="4">
    <source>
        <dbReference type="Google" id="ProtNLM"/>
    </source>
</evidence>
<proteinExistence type="predicted"/>
<dbReference type="PANTHER" id="PTHR38850:SF2">
    <property type="entry name" value="CERATO-PLATANIN"/>
    <property type="match status" value="1"/>
</dbReference>
<dbReference type="PROSITE" id="PS51257">
    <property type="entry name" value="PROKAR_LIPOPROTEIN"/>
    <property type="match status" value="1"/>
</dbReference>
<dbReference type="AlphaFoldDB" id="A0A6A5UIU2"/>
<name>A0A6A5UIU2_9PLEO</name>
<dbReference type="OrthoDB" id="5370830at2759"/>